<proteinExistence type="predicted"/>
<gene>
    <name evidence="1" type="ORF">BSU04_41815</name>
</gene>
<comment type="caution">
    <text evidence="1">The sequence shown here is derived from an EMBL/GenBank/DDBJ whole genome shotgun (WGS) entry which is preliminary data.</text>
</comment>
<name>A0A226WNX0_CABSO</name>
<dbReference type="AlphaFoldDB" id="A0A226WNX0"/>
<reference evidence="2" key="1">
    <citation type="submission" date="2017-01" db="EMBL/GenBank/DDBJ databases">
        <title>Genome Analysis of Deinococcus marmoris KOPRI26562.</title>
        <authorList>
            <person name="Kim J.H."/>
            <person name="Oh H.-M."/>
        </authorList>
    </citation>
    <scope>NUCLEOTIDE SEQUENCE [LARGE SCALE GENOMIC DNA]</scope>
    <source>
        <strain evidence="2">PAMC 26633</strain>
    </source>
</reference>
<dbReference type="EMBL" id="MTHB01000276">
    <property type="protein sequence ID" value="OXC72467.1"/>
    <property type="molecule type" value="Genomic_DNA"/>
</dbReference>
<accession>A0A226WNX0</accession>
<dbReference type="Proteomes" id="UP000214720">
    <property type="component" value="Unassembled WGS sequence"/>
</dbReference>
<evidence type="ECO:0000313" key="2">
    <source>
        <dbReference type="Proteomes" id="UP000214720"/>
    </source>
</evidence>
<sequence length="72" mass="8144">MMSASWLDRLMLGQLALKLSREQLRASHSVRQSDALMLFTNELTLNYQSPLVGQIWQRCSDALEAGSYRADA</sequence>
<organism evidence="1 2">
    <name type="scientific">Caballeronia sordidicola</name>
    <name type="common">Burkholderia sordidicola</name>
    <dbReference type="NCBI Taxonomy" id="196367"/>
    <lineage>
        <taxon>Bacteria</taxon>
        <taxon>Pseudomonadati</taxon>
        <taxon>Pseudomonadota</taxon>
        <taxon>Betaproteobacteria</taxon>
        <taxon>Burkholderiales</taxon>
        <taxon>Burkholderiaceae</taxon>
        <taxon>Caballeronia</taxon>
    </lineage>
</organism>
<protein>
    <submittedName>
        <fullName evidence="1">Uncharacterized protein</fullName>
    </submittedName>
</protein>
<evidence type="ECO:0000313" key="1">
    <source>
        <dbReference type="EMBL" id="OXC72467.1"/>
    </source>
</evidence>